<dbReference type="PANTHER" id="PTHR11977:SF51">
    <property type="entry name" value="PROTEIN FLIGHTLESS-1 HOMOLOG"/>
    <property type="match status" value="1"/>
</dbReference>
<reference evidence="7" key="1">
    <citation type="journal article" date="2008" name="Nat. Genet.">
        <title>The Pristionchus pacificus genome provides a unique perspective on nematode lifestyle and parasitism.</title>
        <authorList>
            <person name="Dieterich C."/>
            <person name="Clifton S.W."/>
            <person name="Schuster L.N."/>
            <person name="Chinwalla A."/>
            <person name="Delehaunty K."/>
            <person name="Dinkelacker I."/>
            <person name="Fulton L."/>
            <person name="Fulton R."/>
            <person name="Godfrey J."/>
            <person name="Minx P."/>
            <person name="Mitreva M."/>
            <person name="Roeseler W."/>
            <person name="Tian H."/>
            <person name="Witte H."/>
            <person name="Yang S.P."/>
            <person name="Wilson R.K."/>
            <person name="Sommer R.J."/>
        </authorList>
    </citation>
    <scope>NUCLEOTIDE SEQUENCE [LARGE SCALE GENOMIC DNA]</scope>
    <source>
        <strain evidence="7">PS312</strain>
    </source>
</reference>
<dbReference type="InterPro" id="IPR007123">
    <property type="entry name" value="Gelsolin-like_dom"/>
</dbReference>
<dbReference type="InterPro" id="IPR029006">
    <property type="entry name" value="ADF-H/Gelsolin-like_dom_sf"/>
</dbReference>
<dbReference type="PRINTS" id="PR00597">
    <property type="entry name" value="GELSOLIN"/>
</dbReference>
<dbReference type="CDD" id="cd11290">
    <property type="entry name" value="gelsolin_S1_like"/>
    <property type="match status" value="1"/>
</dbReference>
<dbReference type="GO" id="GO:0005737">
    <property type="term" value="C:cytoplasm"/>
    <property type="evidence" value="ECO:0000318"/>
    <property type="project" value="GO_Central"/>
</dbReference>
<dbReference type="GO" id="GO:0005546">
    <property type="term" value="F:phosphatidylinositol-4,5-bisphosphate binding"/>
    <property type="evidence" value="ECO:0000318"/>
    <property type="project" value="GO_Central"/>
</dbReference>
<dbReference type="SUPFAM" id="SSF52058">
    <property type="entry name" value="L domain-like"/>
    <property type="match status" value="1"/>
</dbReference>
<feature type="domain" description="Gelsolin-like" evidence="5">
    <location>
        <begin position="760"/>
        <end position="826"/>
    </location>
</feature>
<dbReference type="FunFam" id="3.80.10.10:FF:000050">
    <property type="entry name" value="FLII, actin remodeling protein"/>
    <property type="match status" value="1"/>
</dbReference>
<protein>
    <recommendedName>
        <fullName evidence="4">Protein flightless-1 homolog</fullName>
    </recommendedName>
</protein>
<name>A0A2A6C966_PRIPA</name>
<dbReference type="SMART" id="SM00262">
    <property type="entry name" value="GEL"/>
    <property type="match status" value="6"/>
</dbReference>
<dbReference type="FunFam" id="3.40.20.10:FF:000034">
    <property type="entry name" value="protein flightless-1 homolog isoform X1"/>
    <property type="match status" value="1"/>
</dbReference>
<gene>
    <name evidence="6" type="primary">WBGene00107461</name>
</gene>
<reference evidence="6" key="2">
    <citation type="submission" date="2022-06" db="UniProtKB">
        <authorList>
            <consortium name="EnsemblMetazoa"/>
        </authorList>
    </citation>
    <scope>IDENTIFICATION</scope>
    <source>
        <strain evidence="6">PS312</strain>
    </source>
</reference>
<dbReference type="PROSITE" id="PS51450">
    <property type="entry name" value="LRR"/>
    <property type="match status" value="1"/>
</dbReference>
<dbReference type="SMART" id="SM00365">
    <property type="entry name" value="LRR_SD22"/>
    <property type="match status" value="4"/>
</dbReference>
<dbReference type="InterPro" id="IPR032675">
    <property type="entry name" value="LRR_dom_sf"/>
</dbReference>
<dbReference type="GO" id="GO:0015629">
    <property type="term" value="C:actin cytoskeleton"/>
    <property type="evidence" value="ECO:0000318"/>
    <property type="project" value="GO_Central"/>
</dbReference>
<accession>A0A2A6C966</accession>
<dbReference type="FunFam" id="3.80.10.10:FF:000054">
    <property type="entry name" value="FLII, actin remodeling protein"/>
    <property type="match status" value="1"/>
</dbReference>
<keyword evidence="7" id="KW-1185">Reference proteome</keyword>
<dbReference type="PANTHER" id="PTHR11977">
    <property type="entry name" value="VILLIN"/>
    <property type="match status" value="1"/>
</dbReference>
<dbReference type="GO" id="GO:0030239">
    <property type="term" value="P:myofibril assembly"/>
    <property type="evidence" value="ECO:0000318"/>
    <property type="project" value="GO_Central"/>
</dbReference>
<sequence>MAAGVLSFVRGVDFSRNDFSGDRFPHDVEQMTQMTWLKLNRSSLEKVPDELSRCANLEHLQMSRNSLTSVHGELSDLPRLRSVIVRHNNIKTSGIPTDIFRMKDLTIIDFSNNQLREVPNNLEYAKCAIVLNLSHNNIENIPNQVFSNLIDLLYVDLSFNKLDMLPPQIRRLTLVQELRLSNNPLHHFQLKQLPSMTALRVLHMRNTNRTLDNIPPTMDDLENLTDVDFAENNLPSVPDALYKLKSLRKLDLSANKISKIDLPEGSWESLVTLNISTNCLKALPENLVRMTMLQRLYASNNKLTFEGIPSGIGKLVQLTVLHLSYNQLELVPEGLSRCVKLQRVRLDHNKLITLPDGIHLLPDLTELDLHENDDLVMPPKPNEKRKALNFYNIDFSLANQMRLAGQSPCSSVSSMQSSSTKDPVARRKDFIRRRRHQADESGASKVIQGMSKIAGAGAQMAEEKENEEAAMVKPAANWRTDIDRRRRQIDYKEIFEDEVGTEDGIWVWEIENFYPSLMDEAFHGQFYDADAYLVLRTVQEPSGSLTHSIYFWLGEKATLDKGMCAAVHAVGLRNHLNASCRTIREEQNDESDEFLELFGEEIVYIEGARTATGFFTVEKQAPVTRLYRCHVNGNAVEMEPVPVTAESLDPNFVFLLDTTDVMWIWTGRKARITVSTKARLFAERLNRNDRKNKSELETCNELRTPEEFWTALSGSPSKPDEPIVEHVPENFVPERKRLYKVQIGMGFIELPQIEMRHGAARQEMLDTKGVFILDSTSDIFLWTGKKANRLLKMAGQKMVQEMHRMIERPDYTQVTRETEGEESIMFKSKFVGWNDVIPCDFTRTADSVQRRGADVKVIMERDKMKTDLAALFLDRQPPMSYEESEELLQECNEDLELIESFVLEGKKFHRLPEHEFGTFYTMDCYVFLCRYEVLPEEDDDGSDAGSTSEHGRNDEDRADDFKCVVYFWQGRDASNMGWLQFTFSLQPNFERLFKDKLEVVRMHQQQENHKFLAHFKKKFVIRRGRRGLTKNLGGHWPELFQMRANGSSVCTRTIQVDCRSDQLCSAFCFILRAPYKTIRDDGEKGRVFVWLGKESQEHEWPLVKEIADELIRRDDESFPIQVVNEGEEPDEYWDFLGGKKKYETSGEFVKYTRLFRCTNEKGYFSVSEKTVDFCQDDLDDDDIMIVDNGEVVTLWIGTKSSQVELKLAYKAAQVYIAHLRMKQTDRPRKLVATFKGKETKKLRKCFHAIPIVRSISSHLGAINSNIRQTLGDYAVQRRDNLSVKPGTYATTEWADASKMEEAMQLAEQFLAHEPQSVALSMGPSETRPLLEHLVAKCLHTPYSIIVYDKENGKIESPRVRTFWEAIEKMQRHFWATYLDVDRVLRHEIAFVAPCYQRAGIATRMLEFGLDANVLVKSTCESSHSILGQNGFSWSLKLTQEEYRDEQGKMLDIKLSPHDDLRLYYKQLRKDDDTPYYARMWP</sequence>
<dbReference type="GO" id="GO:0005634">
    <property type="term" value="C:nucleus"/>
    <property type="evidence" value="ECO:0000318"/>
    <property type="project" value="GO_Central"/>
</dbReference>
<dbReference type="GO" id="GO:0051016">
    <property type="term" value="P:barbed-end actin filament capping"/>
    <property type="evidence" value="ECO:0000318"/>
    <property type="project" value="GO_Central"/>
</dbReference>
<dbReference type="GO" id="GO:0008154">
    <property type="term" value="P:actin polymerization or depolymerization"/>
    <property type="evidence" value="ECO:0000318"/>
    <property type="project" value="GO_Central"/>
</dbReference>
<dbReference type="Proteomes" id="UP000005239">
    <property type="component" value="Unassembled WGS sequence"/>
</dbReference>
<dbReference type="InterPro" id="IPR007122">
    <property type="entry name" value="Villin/Gelsolin"/>
</dbReference>
<dbReference type="EnsemblMetazoa" id="PPA17907.1">
    <property type="protein sequence ID" value="PPA17907.1"/>
    <property type="gene ID" value="WBGene00107461"/>
</dbReference>
<dbReference type="GO" id="GO:0051015">
    <property type="term" value="F:actin filament binding"/>
    <property type="evidence" value="ECO:0000318"/>
    <property type="project" value="GO_Central"/>
</dbReference>
<dbReference type="SUPFAM" id="SSF55753">
    <property type="entry name" value="Actin depolymerizing proteins"/>
    <property type="match status" value="6"/>
</dbReference>
<dbReference type="CDD" id="cd11292">
    <property type="entry name" value="gelsolin_S3_like"/>
    <property type="match status" value="1"/>
</dbReference>
<dbReference type="Gene3D" id="3.40.630.30">
    <property type="match status" value="1"/>
</dbReference>
<dbReference type="CDD" id="cd11280">
    <property type="entry name" value="gelsolin_like"/>
    <property type="match status" value="2"/>
</dbReference>
<dbReference type="Pfam" id="PF13855">
    <property type="entry name" value="LRR_8"/>
    <property type="match status" value="3"/>
</dbReference>
<evidence type="ECO:0000256" key="4">
    <source>
        <dbReference type="ARBA" id="ARBA00071559"/>
    </source>
</evidence>
<dbReference type="GO" id="GO:0051014">
    <property type="term" value="P:actin filament severing"/>
    <property type="evidence" value="ECO:0000318"/>
    <property type="project" value="GO_Central"/>
</dbReference>
<feature type="domain" description="Gelsolin-like" evidence="5">
    <location>
        <begin position="518"/>
        <end position="595"/>
    </location>
</feature>
<dbReference type="Pfam" id="PF00626">
    <property type="entry name" value="Gelsolin"/>
    <property type="match status" value="4"/>
</dbReference>
<dbReference type="Gene3D" id="3.80.10.10">
    <property type="entry name" value="Ribonuclease Inhibitor"/>
    <property type="match status" value="3"/>
</dbReference>
<evidence type="ECO:0000256" key="2">
    <source>
        <dbReference type="ARBA" id="ARBA00022614"/>
    </source>
</evidence>
<evidence type="ECO:0000256" key="1">
    <source>
        <dbReference type="ARBA" id="ARBA00008418"/>
    </source>
</evidence>
<evidence type="ECO:0000313" key="6">
    <source>
        <dbReference type="EnsemblMetazoa" id="PPA17907.1"/>
    </source>
</evidence>
<keyword evidence="2" id="KW-0433">Leucine-rich repeat</keyword>
<comment type="similarity">
    <text evidence="1">Belongs to the villin/gelsolin family.</text>
</comment>
<feature type="domain" description="Gelsolin-like" evidence="5">
    <location>
        <begin position="1166"/>
        <end position="1227"/>
    </location>
</feature>
<evidence type="ECO:0000256" key="3">
    <source>
        <dbReference type="ARBA" id="ARBA00022737"/>
    </source>
</evidence>
<dbReference type="InterPro" id="IPR001611">
    <property type="entry name" value="Leu-rich_rpt"/>
</dbReference>
<evidence type="ECO:0000259" key="5">
    <source>
        <dbReference type="Pfam" id="PF00626"/>
    </source>
</evidence>
<dbReference type="FunFam" id="3.40.20.10:FF:000031">
    <property type="entry name" value="protein flightless-1 homolog isoform X1"/>
    <property type="match status" value="1"/>
</dbReference>
<dbReference type="SMART" id="SM00369">
    <property type="entry name" value="LRR_TYP"/>
    <property type="match status" value="10"/>
</dbReference>
<feature type="domain" description="Gelsolin-like" evidence="5">
    <location>
        <begin position="635"/>
        <end position="709"/>
    </location>
</feature>
<keyword evidence="3" id="KW-0677">Repeat</keyword>
<proteinExistence type="inferred from homology"/>
<organism evidence="6 7">
    <name type="scientific">Pristionchus pacificus</name>
    <name type="common">Parasitic nematode worm</name>
    <dbReference type="NCBI Taxonomy" id="54126"/>
    <lineage>
        <taxon>Eukaryota</taxon>
        <taxon>Metazoa</taxon>
        <taxon>Ecdysozoa</taxon>
        <taxon>Nematoda</taxon>
        <taxon>Chromadorea</taxon>
        <taxon>Rhabditida</taxon>
        <taxon>Rhabditina</taxon>
        <taxon>Diplogasteromorpha</taxon>
        <taxon>Diplogasteroidea</taxon>
        <taxon>Neodiplogasteridae</taxon>
        <taxon>Pristionchus</taxon>
    </lineage>
</organism>
<dbReference type="Gene3D" id="3.40.20.10">
    <property type="entry name" value="Severin"/>
    <property type="match status" value="6"/>
</dbReference>
<dbReference type="CDD" id="cd11288">
    <property type="entry name" value="gelsolin_S5_like"/>
    <property type="match status" value="1"/>
</dbReference>
<dbReference type="InterPro" id="IPR003591">
    <property type="entry name" value="Leu-rich_rpt_typical-subtyp"/>
</dbReference>
<evidence type="ECO:0000313" key="7">
    <source>
        <dbReference type="Proteomes" id="UP000005239"/>
    </source>
</evidence>
<accession>A0A8R1UD06</accession>